<feature type="domain" description="RNase H type-1" evidence="2">
    <location>
        <begin position="221"/>
        <end position="248"/>
    </location>
</feature>
<feature type="compositionally biased region" description="Acidic residues" evidence="1">
    <location>
        <begin position="33"/>
        <end position="44"/>
    </location>
</feature>
<dbReference type="GO" id="GO:0003676">
    <property type="term" value="F:nucleic acid binding"/>
    <property type="evidence" value="ECO:0007669"/>
    <property type="project" value="InterPro"/>
</dbReference>
<name>A0A7J7LBA2_9MAGN</name>
<evidence type="ECO:0000256" key="1">
    <source>
        <dbReference type="SAM" id="MobiDB-lite"/>
    </source>
</evidence>
<evidence type="ECO:0000313" key="4">
    <source>
        <dbReference type="Proteomes" id="UP000541444"/>
    </source>
</evidence>
<gene>
    <name evidence="3" type="ORF">GIB67_009695</name>
</gene>
<dbReference type="GO" id="GO:0004523">
    <property type="term" value="F:RNA-DNA hybrid ribonuclease activity"/>
    <property type="evidence" value="ECO:0007669"/>
    <property type="project" value="InterPro"/>
</dbReference>
<dbReference type="EMBL" id="JACGCM010002435">
    <property type="protein sequence ID" value="KAF6139848.1"/>
    <property type="molecule type" value="Genomic_DNA"/>
</dbReference>
<dbReference type="AlphaFoldDB" id="A0A7J7LBA2"/>
<feature type="region of interest" description="Disordered" evidence="1">
    <location>
        <begin position="30"/>
        <end position="50"/>
    </location>
</feature>
<protein>
    <recommendedName>
        <fullName evidence="2">RNase H type-1 domain-containing protein</fullName>
    </recommendedName>
</protein>
<dbReference type="Proteomes" id="UP000541444">
    <property type="component" value="Unassembled WGS sequence"/>
</dbReference>
<evidence type="ECO:0000259" key="2">
    <source>
        <dbReference type="PROSITE" id="PS50879"/>
    </source>
</evidence>
<organism evidence="3 4">
    <name type="scientific">Kingdonia uniflora</name>
    <dbReference type="NCBI Taxonomy" id="39325"/>
    <lineage>
        <taxon>Eukaryota</taxon>
        <taxon>Viridiplantae</taxon>
        <taxon>Streptophyta</taxon>
        <taxon>Embryophyta</taxon>
        <taxon>Tracheophyta</taxon>
        <taxon>Spermatophyta</taxon>
        <taxon>Magnoliopsida</taxon>
        <taxon>Ranunculales</taxon>
        <taxon>Circaeasteraceae</taxon>
        <taxon>Kingdonia</taxon>
    </lineage>
</organism>
<accession>A0A7J7LBA2</accession>
<evidence type="ECO:0000313" key="3">
    <source>
        <dbReference type="EMBL" id="KAF6139848.1"/>
    </source>
</evidence>
<dbReference type="InterPro" id="IPR002156">
    <property type="entry name" value="RNaseH_domain"/>
</dbReference>
<reference evidence="3 4" key="1">
    <citation type="journal article" date="2020" name="IScience">
        <title>Genome Sequencing of the Endangered Kingdonia uniflora (Circaeasteraceae, Ranunculales) Reveals Potential Mechanisms of Evolutionary Specialization.</title>
        <authorList>
            <person name="Sun Y."/>
            <person name="Deng T."/>
            <person name="Zhang A."/>
            <person name="Moore M.J."/>
            <person name="Landis J.B."/>
            <person name="Lin N."/>
            <person name="Zhang H."/>
            <person name="Zhang X."/>
            <person name="Huang J."/>
            <person name="Zhang X."/>
            <person name="Sun H."/>
            <person name="Wang H."/>
        </authorList>
    </citation>
    <scope>NUCLEOTIDE SEQUENCE [LARGE SCALE GENOMIC DNA]</scope>
    <source>
        <strain evidence="3">TB1705</strain>
        <tissue evidence="3">Leaf</tissue>
    </source>
</reference>
<sequence>MNHGKSSYQVYKYEKVQKYQRSMGSTTKYLDDVTYEDGQEEDDTSTNTQDEVHTLLNPESWADEMELEDSIPNLGPNQFFKGGEEESKTHLLLQCLFAANIWLWATNTLFLPSKFSTDTWKTILEKSRSASSYINDLWITAVFSICHIIWTARNKLQFDDITTSVPNMKREILKQIQYTAKLPKGKMNSNMQELQTIKILKVRCKVNSSVVVQSSFWELPMPNEVKLYCDGSSIRNLGAAGIGVVFRR</sequence>
<proteinExistence type="predicted"/>
<keyword evidence="4" id="KW-1185">Reference proteome</keyword>
<comment type="caution">
    <text evidence="3">The sequence shown here is derived from an EMBL/GenBank/DDBJ whole genome shotgun (WGS) entry which is preliminary data.</text>
</comment>
<dbReference type="PROSITE" id="PS50879">
    <property type="entry name" value="RNASE_H_1"/>
    <property type="match status" value="1"/>
</dbReference>